<proteinExistence type="predicted"/>
<reference evidence="8 9" key="2">
    <citation type="journal article" date="2011" name="Stand. Genomic Sci.">
        <title>Complete genome sequence of Paludibacter propionicigenes type strain (WB4).</title>
        <authorList>
            <person name="Gronow S."/>
            <person name="Munk C."/>
            <person name="Lapidus A."/>
            <person name="Nolan M."/>
            <person name="Lucas S."/>
            <person name="Hammon N."/>
            <person name="Deshpande S."/>
            <person name="Cheng J.F."/>
            <person name="Tapia R."/>
            <person name="Han C."/>
            <person name="Goodwin L."/>
            <person name="Pitluck S."/>
            <person name="Liolios K."/>
            <person name="Ivanova N."/>
            <person name="Mavromatis K."/>
            <person name="Mikhailova N."/>
            <person name="Pati A."/>
            <person name="Chen A."/>
            <person name="Palaniappan K."/>
            <person name="Land M."/>
            <person name="Hauser L."/>
            <person name="Chang Y.J."/>
            <person name="Jeffries C.D."/>
            <person name="Brambilla E."/>
            <person name="Rohde M."/>
            <person name="Goker M."/>
            <person name="Detter J.C."/>
            <person name="Woyke T."/>
            <person name="Bristow J."/>
            <person name="Eisen J.A."/>
            <person name="Markowitz V."/>
            <person name="Hugenholtz P."/>
            <person name="Kyrpides N.C."/>
            <person name="Klenk H.P."/>
        </authorList>
    </citation>
    <scope>NUCLEOTIDE SEQUENCE [LARGE SCALE GENOMIC DNA]</scope>
    <source>
        <strain evidence="9">DSM 17365 / JCM 13257 / WB4</strain>
    </source>
</reference>
<dbReference type="InterPro" id="IPR007197">
    <property type="entry name" value="rSAM"/>
</dbReference>
<dbReference type="PROSITE" id="PS01305">
    <property type="entry name" value="MOAA_NIFB_PQQE"/>
    <property type="match status" value="1"/>
</dbReference>
<dbReference type="CDD" id="cd01335">
    <property type="entry name" value="Radical_SAM"/>
    <property type="match status" value="1"/>
</dbReference>
<dbReference type="eggNOG" id="COG0535">
    <property type="taxonomic scope" value="Bacteria"/>
</dbReference>
<dbReference type="GO" id="GO:0051539">
    <property type="term" value="F:4 iron, 4 sulfur cluster binding"/>
    <property type="evidence" value="ECO:0007669"/>
    <property type="project" value="UniProtKB-KW"/>
</dbReference>
<dbReference type="AlphaFoldDB" id="E4T534"/>
<dbReference type="SFLD" id="SFLDS00029">
    <property type="entry name" value="Radical_SAM"/>
    <property type="match status" value="1"/>
</dbReference>
<dbReference type="Proteomes" id="UP000008718">
    <property type="component" value="Chromosome"/>
</dbReference>
<dbReference type="Pfam" id="PF04055">
    <property type="entry name" value="Radical_SAM"/>
    <property type="match status" value="1"/>
</dbReference>
<dbReference type="RefSeq" id="WP_013445197.1">
    <property type="nucleotide sequence ID" value="NC_014734.1"/>
</dbReference>
<dbReference type="Gene3D" id="3.20.20.70">
    <property type="entry name" value="Aldolase class I"/>
    <property type="match status" value="1"/>
</dbReference>
<gene>
    <name evidence="8" type="ordered locus">Palpr_1687</name>
</gene>
<dbReference type="KEGG" id="ppn:Palpr_1687"/>
<dbReference type="SUPFAM" id="SSF102114">
    <property type="entry name" value="Radical SAM enzymes"/>
    <property type="match status" value="2"/>
</dbReference>
<keyword evidence="4" id="KW-0479">Metal-binding</keyword>
<dbReference type="GO" id="GO:0046872">
    <property type="term" value="F:metal ion binding"/>
    <property type="evidence" value="ECO:0007669"/>
    <property type="project" value="UniProtKB-KW"/>
</dbReference>
<evidence type="ECO:0000313" key="8">
    <source>
        <dbReference type="EMBL" id="ADQ79828.1"/>
    </source>
</evidence>
<accession>E4T534</accession>
<evidence type="ECO:0000313" key="9">
    <source>
        <dbReference type="Proteomes" id="UP000008718"/>
    </source>
</evidence>
<evidence type="ECO:0000256" key="4">
    <source>
        <dbReference type="ARBA" id="ARBA00022723"/>
    </source>
</evidence>
<sequence length="282" mass="32336">MKFKKIYIEITNSCNFDCSFCFKTSRATKFMTPDEFQTIVDKIRPFTNYIYLHVLGEPLLHPQLDEILSIAETAGLNINITTNGGLLQRKKDILLKHSIRQINISLHDAEENIKPEKWDEYLQTMLDFSILFSPKTYVCLRLWNSTNEASENFNAICLKKIGQQFCLSTDDLKIDEKNGNGVKLADHIFLQRAPRFEWPDEDNEQTQTRKTCYALRDHIAILAGGEVIPCCLDADANMKLGNIFTEKLTNILNTNKAKDIKKGFEQRKVVEPICATCGFIID</sequence>
<evidence type="ECO:0000256" key="2">
    <source>
        <dbReference type="ARBA" id="ARBA00022485"/>
    </source>
</evidence>
<dbReference type="HOGENOM" id="CLU_009273_1_4_10"/>
<keyword evidence="2" id="KW-0004">4Fe-4S</keyword>
<evidence type="ECO:0000256" key="3">
    <source>
        <dbReference type="ARBA" id="ARBA00022691"/>
    </source>
</evidence>
<dbReference type="PANTHER" id="PTHR43787:SF10">
    <property type="entry name" value="COFACTOR MODIFYING PROTEIN"/>
    <property type="match status" value="1"/>
</dbReference>
<evidence type="ECO:0000259" key="7">
    <source>
        <dbReference type="PROSITE" id="PS51918"/>
    </source>
</evidence>
<dbReference type="InterPro" id="IPR058240">
    <property type="entry name" value="rSAM_sf"/>
</dbReference>
<dbReference type="InterPro" id="IPR013785">
    <property type="entry name" value="Aldolase_TIM"/>
</dbReference>
<keyword evidence="5" id="KW-0408">Iron</keyword>
<feature type="domain" description="Radical SAM core" evidence="7">
    <location>
        <begin position="1"/>
        <end position="200"/>
    </location>
</feature>
<dbReference type="InterPro" id="IPR023885">
    <property type="entry name" value="4Fe4S-binding_SPASM_dom"/>
</dbReference>
<keyword evidence="6" id="KW-0411">Iron-sulfur</keyword>
<organism evidence="8 9">
    <name type="scientific">Paludibacter propionicigenes (strain DSM 17365 / JCM 13257 / WB4)</name>
    <dbReference type="NCBI Taxonomy" id="694427"/>
    <lineage>
        <taxon>Bacteria</taxon>
        <taxon>Pseudomonadati</taxon>
        <taxon>Bacteroidota</taxon>
        <taxon>Bacteroidia</taxon>
        <taxon>Bacteroidales</taxon>
        <taxon>Paludibacteraceae</taxon>
        <taxon>Paludibacter</taxon>
    </lineage>
</organism>
<dbReference type="GO" id="GO:0003824">
    <property type="term" value="F:catalytic activity"/>
    <property type="evidence" value="ECO:0007669"/>
    <property type="project" value="InterPro"/>
</dbReference>
<name>E4T534_PALPW</name>
<dbReference type="PROSITE" id="PS51918">
    <property type="entry name" value="RADICAL_SAM"/>
    <property type="match status" value="1"/>
</dbReference>
<keyword evidence="9" id="KW-1185">Reference proteome</keyword>
<dbReference type="InterPro" id="IPR000385">
    <property type="entry name" value="MoaA_NifB_PqqE_Fe-S-bd_CS"/>
</dbReference>
<evidence type="ECO:0000256" key="6">
    <source>
        <dbReference type="ARBA" id="ARBA00023014"/>
    </source>
</evidence>
<dbReference type="STRING" id="694427.Palpr_1687"/>
<protein>
    <submittedName>
        <fullName evidence="8">Radical SAM domain protein</fullName>
    </submittedName>
</protein>
<reference key="1">
    <citation type="submission" date="2010-11" db="EMBL/GenBank/DDBJ databases">
        <title>The complete genome of Paludibacter propionicigenes DSM 17365.</title>
        <authorList>
            <consortium name="US DOE Joint Genome Institute (JGI-PGF)"/>
            <person name="Lucas S."/>
            <person name="Copeland A."/>
            <person name="Lapidus A."/>
            <person name="Bruce D."/>
            <person name="Goodwin L."/>
            <person name="Pitluck S."/>
            <person name="Kyrpides N."/>
            <person name="Mavromatis K."/>
            <person name="Ivanova N."/>
            <person name="Munk A.C."/>
            <person name="Brettin T."/>
            <person name="Detter J.C."/>
            <person name="Han C."/>
            <person name="Tapia R."/>
            <person name="Land M."/>
            <person name="Hauser L."/>
            <person name="Markowitz V."/>
            <person name="Cheng J.-F."/>
            <person name="Hugenholtz P."/>
            <person name="Woyke T."/>
            <person name="Wu D."/>
            <person name="Gronow S."/>
            <person name="Wellnitz S."/>
            <person name="Brambilla E."/>
            <person name="Klenk H.-P."/>
            <person name="Eisen J.A."/>
        </authorList>
    </citation>
    <scope>NUCLEOTIDE SEQUENCE</scope>
    <source>
        <strain>WB4</strain>
    </source>
</reference>
<evidence type="ECO:0000256" key="1">
    <source>
        <dbReference type="ARBA" id="ARBA00001966"/>
    </source>
</evidence>
<evidence type="ECO:0000256" key="5">
    <source>
        <dbReference type="ARBA" id="ARBA00023004"/>
    </source>
</evidence>
<dbReference type="SFLD" id="SFLDG01067">
    <property type="entry name" value="SPASM/twitch_domain_containing"/>
    <property type="match status" value="1"/>
</dbReference>
<dbReference type="Pfam" id="PF13186">
    <property type="entry name" value="SPASM"/>
    <property type="match status" value="1"/>
</dbReference>
<keyword evidence="3" id="KW-0949">S-adenosyl-L-methionine</keyword>
<comment type="cofactor">
    <cofactor evidence="1">
        <name>[4Fe-4S] cluster</name>
        <dbReference type="ChEBI" id="CHEBI:49883"/>
    </cofactor>
</comment>
<dbReference type="OrthoDB" id="9805809at2"/>
<dbReference type="EMBL" id="CP002345">
    <property type="protein sequence ID" value="ADQ79828.1"/>
    <property type="molecule type" value="Genomic_DNA"/>
</dbReference>
<dbReference type="PANTHER" id="PTHR43787">
    <property type="entry name" value="FEMO COFACTOR BIOSYNTHESIS PROTEIN NIFB-RELATED"/>
    <property type="match status" value="1"/>
</dbReference>